<dbReference type="AlphaFoldDB" id="A0A518JPP6"/>
<accession>A0A518JPP6</accession>
<evidence type="ECO:0000313" key="1">
    <source>
        <dbReference type="EMBL" id="QDV67517.1"/>
    </source>
</evidence>
<gene>
    <name evidence="1" type="ORF">Poly24_12170</name>
</gene>
<proteinExistence type="predicted"/>
<keyword evidence="2" id="KW-1185">Reference proteome</keyword>
<dbReference type="KEGG" id="rcf:Poly24_12170"/>
<dbReference type="EMBL" id="CP036348">
    <property type="protein sequence ID" value="QDV67517.1"/>
    <property type="molecule type" value="Genomic_DNA"/>
</dbReference>
<organism evidence="1 2">
    <name type="scientific">Rosistilla carotiformis</name>
    <dbReference type="NCBI Taxonomy" id="2528017"/>
    <lineage>
        <taxon>Bacteria</taxon>
        <taxon>Pseudomonadati</taxon>
        <taxon>Planctomycetota</taxon>
        <taxon>Planctomycetia</taxon>
        <taxon>Pirellulales</taxon>
        <taxon>Pirellulaceae</taxon>
        <taxon>Rosistilla</taxon>
    </lineage>
</organism>
<sequence>MARRGSTWLETAPLTARDMRAVRRNRAPASHVPAVKWEDRGALEPPAPFRCWIRVIQYSRTVALRRSVAPRVRRRPNEATADSEQGDFERFHSWQTAAASEMVANRAQADGHTVPRHSLARSKRYDNRTSAKDCKGVFFASRFWCVLRTAEGLRDGSIPRHGGLGNQRIMHPFDVLRSIAGSPLSPNASEAFPCPCGGRDTARHAETLKIGSRTHHFASGQGLRVQPEGVDGKSAIEWRSIGRRIGSLCDASDR</sequence>
<reference evidence="1 2" key="1">
    <citation type="submission" date="2019-02" db="EMBL/GenBank/DDBJ databases">
        <title>Deep-cultivation of Planctomycetes and their phenomic and genomic characterization uncovers novel biology.</title>
        <authorList>
            <person name="Wiegand S."/>
            <person name="Jogler M."/>
            <person name="Boedeker C."/>
            <person name="Pinto D."/>
            <person name="Vollmers J."/>
            <person name="Rivas-Marin E."/>
            <person name="Kohn T."/>
            <person name="Peeters S.H."/>
            <person name="Heuer A."/>
            <person name="Rast P."/>
            <person name="Oberbeckmann S."/>
            <person name="Bunk B."/>
            <person name="Jeske O."/>
            <person name="Meyerdierks A."/>
            <person name="Storesund J.E."/>
            <person name="Kallscheuer N."/>
            <person name="Luecker S."/>
            <person name="Lage O.M."/>
            <person name="Pohl T."/>
            <person name="Merkel B.J."/>
            <person name="Hornburger P."/>
            <person name="Mueller R.-W."/>
            <person name="Bruemmer F."/>
            <person name="Labrenz M."/>
            <person name="Spormann A.M."/>
            <person name="Op den Camp H."/>
            <person name="Overmann J."/>
            <person name="Amann R."/>
            <person name="Jetten M.S.M."/>
            <person name="Mascher T."/>
            <person name="Medema M.H."/>
            <person name="Devos D.P."/>
            <person name="Kaster A.-K."/>
            <person name="Ovreas L."/>
            <person name="Rohde M."/>
            <person name="Galperin M.Y."/>
            <person name="Jogler C."/>
        </authorList>
    </citation>
    <scope>NUCLEOTIDE SEQUENCE [LARGE SCALE GENOMIC DNA]</scope>
    <source>
        <strain evidence="1 2">Poly24</strain>
    </source>
</reference>
<evidence type="ECO:0000313" key="2">
    <source>
        <dbReference type="Proteomes" id="UP000315082"/>
    </source>
</evidence>
<name>A0A518JPP6_9BACT</name>
<protein>
    <submittedName>
        <fullName evidence="1">Uncharacterized protein</fullName>
    </submittedName>
</protein>
<dbReference type="Proteomes" id="UP000315082">
    <property type="component" value="Chromosome"/>
</dbReference>